<feature type="transmembrane region" description="Helical" evidence="18">
    <location>
        <begin position="155"/>
        <end position="177"/>
    </location>
</feature>
<dbReference type="Gene3D" id="1.20.5.1930">
    <property type="match status" value="1"/>
</dbReference>
<keyword evidence="18" id="KW-0812">Transmembrane</keyword>
<comment type="catalytic activity">
    <reaction evidence="1">
        <text>ATP + protein L-histidine = ADP + protein N-phospho-L-histidine.</text>
        <dbReference type="EC" id="2.7.13.3"/>
    </reaction>
</comment>
<evidence type="ECO:0000256" key="16">
    <source>
        <dbReference type="SAM" id="Coils"/>
    </source>
</evidence>
<evidence type="ECO:0000256" key="8">
    <source>
        <dbReference type="ARBA" id="ARBA00022679"/>
    </source>
</evidence>
<evidence type="ECO:0000256" key="7">
    <source>
        <dbReference type="ARBA" id="ARBA00022490"/>
    </source>
</evidence>
<evidence type="ECO:0000259" key="19">
    <source>
        <dbReference type="PROSITE" id="PS50109"/>
    </source>
</evidence>
<dbReference type="Pfam" id="PF07730">
    <property type="entry name" value="HisKA_3"/>
    <property type="match status" value="1"/>
</dbReference>
<dbReference type="InterPro" id="IPR017205">
    <property type="entry name" value="Sig_transdc_His_kinase_ChrS"/>
</dbReference>
<evidence type="ECO:0000256" key="1">
    <source>
        <dbReference type="ARBA" id="ARBA00000085"/>
    </source>
</evidence>
<evidence type="ECO:0000256" key="13">
    <source>
        <dbReference type="ARBA" id="ARBA00023014"/>
    </source>
</evidence>
<evidence type="ECO:0000256" key="9">
    <source>
        <dbReference type="ARBA" id="ARBA00022723"/>
    </source>
</evidence>
<accession>A0ABD6FIL4</accession>
<dbReference type="SMART" id="SM00387">
    <property type="entry name" value="HATPase_c"/>
    <property type="match status" value="1"/>
</dbReference>
<comment type="subcellular location">
    <subcellularLocation>
        <location evidence="3">Cytoplasm</location>
    </subcellularLocation>
</comment>
<dbReference type="PANTHER" id="PTHR24421">
    <property type="entry name" value="NITRATE/NITRITE SENSOR PROTEIN NARX-RELATED"/>
    <property type="match status" value="1"/>
</dbReference>
<feature type="coiled-coil region" evidence="16">
    <location>
        <begin position="183"/>
        <end position="213"/>
    </location>
</feature>
<evidence type="ECO:0000256" key="15">
    <source>
        <dbReference type="ARBA" id="ARBA00030800"/>
    </source>
</evidence>
<feature type="transmembrane region" description="Helical" evidence="18">
    <location>
        <begin position="29"/>
        <end position="47"/>
    </location>
</feature>
<keyword evidence="16" id="KW-0175">Coiled coil</keyword>
<dbReference type="EMBL" id="QGUI02000168">
    <property type="protein sequence ID" value="MFO7193125.1"/>
    <property type="molecule type" value="Genomic_DNA"/>
</dbReference>
<evidence type="ECO:0000313" key="21">
    <source>
        <dbReference type="Proteomes" id="UP000249324"/>
    </source>
</evidence>
<dbReference type="Pfam" id="PF02518">
    <property type="entry name" value="HATPase_c"/>
    <property type="match status" value="1"/>
</dbReference>
<dbReference type="CDD" id="cd16917">
    <property type="entry name" value="HATPase_UhpB-NarQ-NarX-like"/>
    <property type="match status" value="1"/>
</dbReference>
<keyword evidence="18" id="KW-0472">Membrane</keyword>
<dbReference type="SUPFAM" id="SSF55874">
    <property type="entry name" value="ATPase domain of HSP90 chaperone/DNA topoisomerase II/histidine kinase"/>
    <property type="match status" value="1"/>
</dbReference>
<evidence type="ECO:0000256" key="17">
    <source>
        <dbReference type="SAM" id="MobiDB-lite"/>
    </source>
</evidence>
<feature type="region of interest" description="Disordered" evidence="17">
    <location>
        <begin position="430"/>
        <end position="450"/>
    </location>
</feature>
<sequence>MRDDSRRFPVVTVDREAGFDAWERRESRLFAALPYVMLAASVTITVVQSGYPIRMWLVLPLAGLAAGWTWWFLTAHPRWREERPGLMAVYFVGFLAVTATLVLEAPWFGIYAWVGFVHSFECLRGPWRFAGQIATAMLMAITQSGGELPATPRAAATWLMLVAVNATVAGAFTYIAYVTQLHNRKRKEALLQLEEANAKLERALEENAGLHAQLLVQAREAGMLDERQRLAGEIHDTLAQGFTGIITQLQAAEQAADDPARWRRHIAAAATLARENLAEARRSVQALTPDALDKAALRQALQDLTHRWSGLRDTHVEFTTTGTPRPMHPEIEATVLRLTQEALSNVAKHARATRVGVTLSYMEDQIALDVRDDGVGFSPGDAGGKAGDGGFGLTGMRRRVQRLAGTLSIESEPGAGTAISASLPALEMTAPSRVLRTPGGADVETKEKAE</sequence>
<dbReference type="InterPro" id="IPR004358">
    <property type="entry name" value="Sig_transdc_His_kin-like_C"/>
</dbReference>
<keyword evidence="11" id="KW-0408">Iron</keyword>
<evidence type="ECO:0000256" key="18">
    <source>
        <dbReference type="SAM" id="Phobius"/>
    </source>
</evidence>
<protein>
    <recommendedName>
        <fullName evidence="5">Oxygen sensor histidine kinase NreB</fullName>
        <ecNumber evidence="4">2.7.13.3</ecNumber>
    </recommendedName>
    <alternativeName>
        <fullName evidence="15">Nitrogen regulation protein B</fullName>
    </alternativeName>
</protein>
<keyword evidence="10 20" id="KW-0418">Kinase</keyword>
<feature type="domain" description="Histidine kinase" evidence="19">
    <location>
        <begin position="335"/>
        <end position="427"/>
    </location>
</feature>
<keyword evidence="7" id="KW-0963">Cytoplasm</keyword>
<keyword evidence="6" id="KW-0004">4Fe-4S</keyword>
<dbReference type="GO" id="GO:0046872">
    <property type="term" value="F:metal ion binding"/>
    <property type="evidence" value="ECO:0007669"/>
    <property type="project" value="UniProtKB-KW"/>
</dbReference>
<feature type="transmembrane region" description="Helical" evidence="18">
    <location>
        <begin position="85"/>
        <end position="103"/>
    </location>
</feature>
<evidence type="ECO:0000256" key="5">
    <source>
        <dbReference type="ARBA" id="ARBA00017322"/>
    </source>
</evidence>
<keyword evidence="18" id="KW-1133">Transmembrane helix</keyword>
<evidence type="ECO:0000256" key="12">
    <source>
        <dbReference type="ARBA" id="ARBA00023012"/>
    </source>
</evidence>
<dbReference type="Gene3D" id="3.30.565.10">
    <property type="entry name" value="Histidine kinase-like ATPase, C-terminal domain"/>
    <property type="match status" value="1"/>
</dbReference>
<dbReference type="GO" id="GO:0005737">
    <property type="term" value="C:cytoplasm"/>
    <property type="evidence" value="ECO:0007669"/>
    <property type="project" value="UniProtKB-SubCell"/>
</dbReference>
<dbReference type="GO" id="GO:0004673">
    <property type="term" value="F:protein histidine kinase activity"/>
    <property type="evidence" value="ECO:0007669"/>
    <property type="project" value="UniProtKB-EC"/>
</dbReference>
<reference evidence="20 21" key="1">
    <citation type="journal article" date="2021" name="BMC Genomics">
        <title>Genome-resolved metagenome and metatranscriptome analyses of thermophilic composting reveal key bacterial players and their metabolic interactions.</title>
        <authorList>
            <person name="Braga L.P.P."/>
            <person name="Pereira R.V."/>
            <person name="Martins L.F."/>
            <person name="Moura L.M.S."/>
            <person name="Sanchez F.B."/>
            <person name="Patane J.S.L."/>
            <person name="da Silva A.M."/>
            <person name="Setubal J.C."/>
        </authorList>
    </citation>
    <scope>NUCLEOTIDE SEQUENCE [LARGE SCALE GENOMIC DNA]</scope>
    <source>
        <strain evidence="20">ZC4RG45</strain>
    </source>
</reference>
<gene>
    <name evidence="20" type="ORF">DIU77_012850</name>
</gene>
<keyword evidence="8" id="KW-0808">Transferase</keyword>
<evidence type="ECO:0000256" key="10">
    <source>
        <dbReference type="ARBA" id="ARBA00022777"/>
    </source>
</evidence>
<dbReference type="PIRSF" id="PIRSF037434">
    <property type="entry name" value="STHK_ChrS"/>
    <property type="match status" value="1"/>
</dbReference>
<dbReference type="PROSITE" id="PS50109">
    <property type="entry name" value="HIS_KIN"/>
    <property type="match status" value="1"/>
</dbReference>
<dbReference type="PANTHER" id="PTHR24421:SF62">
    <property type="entry name" value="SENSORY TRANSDUCTION HISTIDINE KINASE"/>
    <property type="match status" value="1"/>
</dbReference>
<dbReference type="AlphaFoldDB" id="A0ABD6FIL4"/>
<keyword evidence="9" id="KW-0479">Metal-binding</keyword>
<comment type="cofactor">
    <cofactor evidence="2">
        <name>[4Fe-4S] cluster</name>
        <dbReference type="ChEBI" id="CHEBI:49883"/>
    </cofactor>
</comment>
<dbReference type="InterPro" id="IPR011712">
    <property type="entry name" value="Sig_transdc_His_kin_sub3_dim/P"/>
</dbReference>
<evidence type="ECO:0000256" key="3">
    <source>
        <dbReference type="ARBA" id="ARBA00004496"/>
    </source>
</evidence>
<evidence type="ECO:0000256" key="6">
    <source>
        <dbReference type="ARBA" id="ARBA00022485"/>
    </source>
</evidence>
<dbReference type="PRINTS" id="PR00344">
    <property type="entry name" value="BCTRLSENSOR"/>
</dbReference>
<dbReference type="InterPro" id="IPR050482">
    <property type="entry name" value="Sensor_HK_TwoCompSys"/>
</dbReference>
<evidence type="ECO:0000313" key="20">
    <source>
        <dbReference type="EMBL" id="MFO7193125.1"/>
    </source>
</evidence>
<name>A0ABD6FIL4_9PSEU</name>
<dbReference type="GO" id="GO:0051539">
    <property type="term" value="F:4 iron, 4 sulfur cluster binding"/>
    <property type="evidence" value="ECO:0007669"/>
    <property type="project" value="UniProtKB-KW"/>
</dbReference>
<feature type="transmembrane region" description="Helical" evidence="18">
    <location>
        <begin position="53"/>
        <end position="73"/>
    </location>
</feature>
<dbReference type="EC" id="2.7.13.3" evidence="4"/>
<evidence type="ECO:0000256" key="11">
    <source>
        <dbReference type="ARBA" id="ARBA00023004"/>
    </source>
</evidence>
<dbReference type="GO" id="GO:0000160">
    <property type="term" value="P:phosphorelay signal transduction system"/>
    <property type="evidence" value="ECO:0007669"/>
    <property type="project" value="UniProtKB-KW"/>
</dbReference>
<dbReference type="InterPro" id="IPR005467">
    <property type="entry name" value="His_kinase_dom"/>
</dbReference>
<organism evidence="20 21">
    <name type="scientific">Thermocrispum agreste</name>
    <dbReference type="NCBI Taxonomy" id="37925"/>
    <lineage>
        <taxon>Bacteria</taxon>
        <taxon>Bacillati</taxon>
        <taxon>Actinomycetota</taxon>
        <taxon>Actinomycetes</taxon>
        <taxon>Pseudonocardiales</taxon>
        <taxon>Pseudonocardiaceae</taxon>
        <taxon>Thermocrispum</taxon>
    </lineage>
</organism>
<comment type="caution">
    <text evidence="20">The sequence shown here is derived from an EMBL/GenBank/DDBJ whole genome shotgun (WGS) entry which is preliminary data.</text>
</comment>
<dbReference type="InterPro" id="IPR003594">
    <property type="entry name" value="HATPase_dom"/>
</dbReference>
<keyword evidence="12" id="KW-0902">Two-component regulatory system</keyword>
<dbReference type="InterPro" id="IPR036890">
    <property type="entry name" value="HATPase_C_sf"/>
</dbReference>
<evidence type="ECO:0000256" key="2">
    <source>
        <dbReference type="ARBA" id="ARBA00001966"/>
    </source>
</evidence>
<evidence type="ECO:0000256" key="14">
    <source>
        <dbReference type="ARBA" id="ARBA00024827"/>
    </source>
</evidence>
<proteinExistence type="predicted"/>
<evidence type="ECO:0000256" key="4">
    <source>
        <dbReference type="ARBA" id="ARBA00012438"/>
    </source>
</evidence>
<dbReference type="Proteomes" id="UP000249324">
    <property type="component" value="Unassembled WGS sequence"/>
</dbReference>
<comment type="function">
    <text evidence="14">Member of the two-component regulatory system NreB/NreC involved in the control of dissimilatory nitrate/nitrite reduction in response to oxygen. NreB functions as a direct oxygen sensor histidine kinase which is autophosphorylated, in the absence of oxygen, probably at the conserved histidine residue, and transfers its phosphate group probably to a conserved aspartate residue of NreC. NreB/NreC activates the expression of the nitrate (narGHJI) and nitrite (nir) reductase operons, as well as the putative nitrate transporter gene narT.</text>
</comment>
<keyword evidence="13" id="KW-0411">Iron-sulfur</keyword>